<dbReference type="SUPFAM" id="SSF53098">
    <property type="entry name" value="Ribonuclease H-like"/>
    <property type="match status" value="1"/>
</dbReference>
<dbReference type="GO" id="GO:0003676">
    <property type="term" value="F:nucleic acid binding"/>
    <property type="evidence" value="ECO:0007669"/>
    <property type="project" value="InterPro"/>
</dbReference>
<dbReference type="Gene3D" id="3.30.420.10">
    <property type="entry name" value="Ribonuclease H-like superfamily/Ribonuclease H"/>
    <property type="match status" value="1"/>
</dbReference>
<dbReference type="AlphaFoldDB" id="A0A2M7CIZ4"/>
<dbReference type="InterPro" id="IPR036397">
    <property type="entry name" value="RNaseH_sf"/>
</dbReference>
<evidence type="ECO:0000259" key="1">
    <source>
        <dbReference type="PROSITE" id="PS50879"/>
    </source>
</evidence>
<dbReference type="GO" id="GO:0004523">
    <property type="term" value="F:RNA-DNA hybrid ribonuclease activity"/>
    <property type="evidence" value="ECO:0007669"/>
    <property type="project" value="InterPro"/>
</dbReference>
<dbReference type="PANTHER" id="PTHR46387">
    <property type="entry name" value="POLYNUCLEOTIDYL TRANSFERASE, RIBONUCLEASE H-LIKE SUPERFAMILY PROTEIN"/>
    <property type="match status" value="1"/>
</dbReference>
<proteinExistence type="predicted"/>
<dbReference type="PROSITE" id="PS50879">
    <property type="entry name" value="RNASE_H_1"/>
    <property type="match status" value="1"/>
</dbReference>
<dbReference type="Pfam" id="PF13456">
    <property type="entry name" value="RVT_3"/>
    <property type="match status" value="1"/>
</dbReference>
<dbReference type="InterPro" id="IPR012337">
    <property type="entry name" value="RNaseH-like_sf"/>
</dbReference>
<protein>
    <submittedName>
        <fullName evidence="2">Ribonuclease H</fullName>
    </submittedName>
</protein>
<dbReference type="PANTHER" id="PTHR46387:SF2">
    <property type="entry name" value="RIBONUCLEASE HI"/>
    <property type="match status" value="1"/>
</dbReference>
<organism evidence="2 3">
    <name type="scientific">Candidatus Berkelbacteria bacterium CG03_land_8_20_14_0_80_40_36</name>
    <dbReference type="NCBI Taxonomy" id="1974509"/>
    <lineage>
        <taxon>Bacteria</taxon>
        <taxon>Candidatus Berkelbacteria</taxon>
    </lineage>
</organism>
<name>A0A2M7CIZ4_9BACT</name>
<comment type="caution">
    <text evidence="2">The sequence shown here is derived from an EMBL/GenBank/DDBJ whole genome shotgun (WGS) entry which is preliminary data.</text>
</comment>
<dbReference type="EMBL" id="PEUM01000018">
    <property type="protein sequence ID" value="PIV25617.1"/>
    <property type="molecule type" value="Genomic_DNA"/>
</dbReference>
<dbReference type="CDD" id="cd09279">
    <property type="entry name" value="RNase_HI_like"/>
    <property type="match status" value="1"/>
</dbReference>
<sequence length="137" mass="15660">MQSYQIFTDGGSRGNPGPAACAAVIFKQKKKVAELSRSLGKMTNNQAEYHGVILTFDWLRKNEIKNINVQFNLDSKLVVEQLSGNFKLKNEGLKPLFWQIREQTIALGLRVNFKHIPREQNKEADELVNETLDKDKK</sequence>
<gene>
    <name evidence="2" type="ORF">COS38_00695</name>
</gene>
<evidence type="ECO:0000313" key="3">
    <source>
        <dbReference type="Proteomes" id="UP000229966"/>
    </source>
</evidence>
<reference evidence="3" key="1">
    <citation type="submission" date="2017-09" db="EMBL/GenBank/DDBJ databases">
        <title>Depth-based differentiation of microbial function through sediment-hosted aquifers and enrichment of novel symbionts in the deep terrestrial subsurface.</title>
        <authorList>
            <person name="Probst A.J."/>
            <person name="Ladd B."/>
            <person name="Jarett J.K."/>
            <person name="Geller-Mcgrath D.E."/>
            <person name="Sieber C.M.K."/>
            <person name="Emerson J.B."/>
            <person name="Anantharaman K."/>
            <person name="Thomas B.C."/>
            <person name="Malmstrom R."/>
            <person name="Stieglmeier M."/>
            <person name="Klingl A."/>
            <person name="Woyke T."/>
            <person name="Ryan C.M."/>
            <person name="Banfield J.F."/>
        </authorList>
    </citation>
    <scope>NUCLEOTIDE SEQUENCE [LARGE SCALE GENOMIC DNA]</scope>
</reference>
<dbReference type="Proteomes" id="UP000229966">
    <property type="component" value="Unassembled WGS sequence"/>
</dbReference>
<feature type="domain" description="RNase H type-1" evidence="1">
    <location>
        <begin position="1"/>
        <end position="133"/>
    </location>
</feature>
<dbReference type="InterPro" id="IPR002156">
    <property type="entry name" value="RNaseH_domain"/>
</dbReference>
<evidence type="ECO:0000313" key="2">
    <source>
        <dbReference type="EMBL" id="PIV25617.1"/>
    </source>
</evidence>
<accession>A0A2M7CIZ4</accession>